<feature type="coiled-coil region" evidence="1">
    <location>
        <begin position="506"/>
        <end position="585"/>
    </location>
</feature>
<dbReference type="Proteomes" id="UP000289340">
    <property type="component" value="Chromosome 10"/>
</dbReference>
<feature type="compositionally biased region" description="Polar residues" evidence="2">
    <location>
        <begin position="115"/>
        <end position="124"/>
    </location>
</feature>
<feature type="compositionally biased region" description="Polar residues" evidence="2">
    <location>
        <begin position="94"/>
        <end position="103"/>
    </location>
</feature>
<keyword evidence="1" id="KW-0175">Coiled coil</keyword>
<dbReference type="AlphaFoldDB" id="A0A445ILP8"/>
<accession>A0A445ILP8</accession>
<evidence type="ECO:0000259" key="3">
    <source>
        <dbReference type="Pfam" id="PF23299"/>
    </source>
</evidence>
<comment type="caution">
    <text evidence="4">The sequence shown here is derived from an EMBL/GenBank/DDBJ whole genome shotgun (WGS) entry which is preliminary data.</text>
</comment>
<dbReference type="InterPro" id="IPR055508">
    <property type="entry name" value="DUF7081"/>
</dbReference>
<organism evidence="4 5">
    <name type="scientific">Glycine soja</name>
    <name type="common">Wild soybean</name>
    <dbReference type="NCBI Taxonomy" id="3848"/>
    <lineage>
        <taxon>Eukaryota</taxon>
        <taxon>Viridiplantae</taxon>
        <taxon>Streptophyta</taxon>
        <taxon>Embryophyta</taxon>
        <taxon>Tracheophyta</taxon>
        <taxon>Spermatophyta</taxon>
        <taxon>Magnoliopsida</taxon>
        <taxon>eudicotyledons</taxon>
        <taxon>Gunneridae</taxon>
        <taxon>Pentapetalae</taxon>
        <taxon>rosids</taxon>
        <taxon>fabids</taxon>
        <taxon>Fabales</taxon>
        <taxon>Fabaceae</taxon>
        <taxon>Papilionoideae</taxon>
        <taxon>50 kb inversion clade</taxon>
        <taxon>NPAAA clade</taxon>
        <taxon>indigoferoid/millettioid clade</taxon>
        <taxon>Phaseoleae</taxon>
        <taxon>Glycine</taxon>
        <taxon>Glycine subgen. Soja</taxon>
    </lineage>
</organism>
<protein>
    <recommendedName>
        <fullName evidence="3">DUF7081 domain-containing protein</fullName>
    </recommendedName>
</protein>
<dbReference type="PANTHER" id="PTHR33345">
    <property type="entry name" value="ADAPTER PROTEIN, PUTATIVE-RELATED"/>
    <property type="match status" value="1"/>
</dbReference>
<feature type="domain" description="DUF7081" evidence="3">
    <location>
        <begin position="218"/>
        <end position="308"/>
    </location>
</feature>
<feature type="non-terminal residue" evidence="4">
    <location>
        <position position="1"/>
    </location>
</feature>
<feature type="region of interest" description="Disordered" evidence="2">
    <location>
        <begin position="361"/>
        <end position="397"/>
    </location>
</feature>
<reference evidence="4 5" key="1">
    <citation type="submission" date="2018-09" db="EMBL/GenBank/DDBJ databases">
        <title>A high-quality reference genome of wild soybean provides a powerful tool to mine soybean genomes.</title>
        <authorList>
            <person name="Xie M."/>
            <person name="Chung C.Y.L."/>
            <person name="Li M.-W."/>
            <person name="Wong F.-L."/>
            <person name="Chan T.-F."/>
            <person name="Lam H.-M."/>
        </authorList>
    </citation>
    <scope>NUCLEOTIDE SEQUENCE [LARGE SCALE GENOMIC DNA]</scope>
    <source>
        <strain evidence="5">cv. W05</strain>
        <tissue evidence="4">Hypocotyl of etiolated seedlings</tissue>
    </source>
</reference>
<feature type="compositionally biased region" description="Polar residues" evidence="2">
    <location>
        <begin position="136"/>
        <end position="145"/>
    </location>
</feature>
<sequence>LLPIPKSPLLSSKLSDPISEFASGIVPCNASPVQFSFFPPLTLIFAFSNFRAVLSVTHPRFASSSVHGSTRHSHYHSHQVNSKDERESLKNDTPIDNNACNNSTDERESLKNDTPIDNNACNNSTDERESLKNDTPIDNNACNNSTDERESLKNDTPIDNNACNNSTDERESLKNDTPVDNNAFNNSTDERESLKNDTPIDSNACKDVTKEKTFDLQPVSPFSSGVGLPYAPEGWPNPGDVWGWKVAKRMNNSGYFTDRFLTLPRSLEKSRRKAEFRSKADISRYLQSNYPDMKIEAFFALFSWQIPSTQQTPTKAIESLETGEDATDEIGTPRKKLKQETGSLSVPTHKSLALLALPSSEAGEDATDEIGTLGKKLKRKTRSVGRPPKKSFGLVQGRPHLTPDQVVNLDDYLDTLEDMLVMPEIETTPSDHLTPPTVLDDNEMIESCKKKLSSLLAIDFPSLVSRSDVAEVATLAAHIREDPSLSVDQLFKLKLVEQVPLAGEAFVEAKENIEEVNNFLADLEAKKLKVPSLKKEYNELKDKIGQQEAEIDISTLTIREIDDQIRQLKAKRNRISNGLETMKKTKAELTSELTNVANSISTIGHEIKHGLSQKSKLELKKANNIRRVAEIQEKFITLRGLTF</sequence>
<feature type="compositionally biased region" description="Basic and acidic residues" evidence="2">
    <location>
        <begin position="81"/>
        <end position="90"/>
    </location>
</feature>
<keyword evidence="5" id="KW-1185">Reference proteome</keyword>
<feature type="compositionally biased region" description="Polar residues" evidence="2">
    <location>
        <begin position="178"/>
        <end position="187"/>
    </location>
</feature>
<dbReference type="PANTHER" id="PTHR33345:SF4">
    <property type="entry name" value="MBD DOMAIN-CONTAINING PROTEIN"/>
    <property type="match status" value="1"/>
</dbReference>
<gene>
    <name evidence="4" type="ORF">D0Y65_026897</name>
</gene>
<feature type="region of interest" description="Disordered" evidence="2">
    <location>
        <begin position="322"/>
        <end position="343"/>
    </location>
</feature>
<evidence type="ECO:0000313" key="5">
    <source>
        <dbReference type="Proteomes" id="UP000289340"/>
    </source>
</evidence>
<dbReference type="EMBL" id="QZWG01000010">
    <property type="protein sequence ID" value="RZB86973.1"/>
    <property type="molecule type" value="Genomic_DNA"/>
</dbReference>
<evidence type="ECO:0000313" key="4">
    <source>
        <dbReference type="EMBL" id="RZB86973.1"/>
    </source>
</evidence>
<feature type="compositionally biased region" description="Basic residues" evidence="2">
    <location>
        <begin position="375"/>
        <end position="389"/>
    </location>
</feature>
<feature type="region of interest" description="Disordered" evidence="2">
    <location>
        <begin position="63"/>
        <end position="202"/>
    </location>
</feature>
<evidence type="ECO:0000256" key="2">
    <source>
        <dbReference type="SAM" id="MobiDB-lite"/>
    </source>
</evidence>
<evidence type="ECO:0000256" key="1">
    <source>
        <dbReference type="SAM" id="Coils"/>
    </source>
</evidence>
<dbReference type="Pfam" id="PF23299">
    <property type="entry name" value="DUF7081"/>
    <property type="match status" value="1"/>
</dbReference>
<feature type="compositionally biased region" description="Polar residues" evidence="2">
    <location>
        <begin position="157"/>
        <end position="166"/>
    </location>
</feature>
<name>A0A445ILP8_GLYSO</name>
<proteinExistence type="predicted"/>